<reference evidence="2" key="1">
    <citation type="submission" date="2021-10" db="EMBL/GenBank/DDBJ databases">
        <title>Melipona bicolor Genome sequencing and assembly.</title>
        <authorList>
            <person name="Araujo N.S."/>
            <person name="Arias M.C."/>
        </authorList>
    </citation>
    <scope>NUCLEOTIDE SEQUENCE</scope>
    <source>
        <strain evidence="2">USP_2M_L1-L4_2017</strain>
        <tissue evidence="2">Whole body</tissue>
    </source>
</reference>
<comment type="caution">
    <text evidence="2">The sequence shown here is derived from an EMBL/GenBank/DDBJ whole genome shotgun (WGS) entry which is preliminary data.</text>
</comment>
<feature type="compositionally biased region" description="Basic and acidic residues" evidence="1">
    <location>
        <begin position="20"/>
        <end position="31"/>
    </location>
</feature>
<organism evidence="2 3">
    <name type="scientific">Melipona bicolor</name>
    <dbReference type="NCBI Taxonomy" id="60889"/>
    <lineage>
        <taxon>Eukaryota</taxon>
        <taxon>Metazoa</taxon>
        <taxon>Ecdysozoa</taxon>
        <taxon>Arthropoda</taxon>
        <taxon>Hexapoda</taxon>
        <taxon>Insecta</taxon>
        <taxon>Pterygota</taxon>
        <taxon>Neoptera</taxon>
        <taxon>Endopterygota</taxon>
        <taxon>Hymenoptera</taxon>
        <taxon>Apocrita</taxon>
        <taxon>Aculeata</taxon>
        <taxon>Apoidea</taxon>
        <taxon>Anthophila</taxon>
        <taxon>Apidae</taxon>
        <taxon>Melipona</taxon>
    </lineage>
</organism>
<dbReference type="AlphaFoldDB" id="A0AA40FF19"/>
<dbReference type="Proteomes" id="UP001177670">
    <property type="component" value="Unassembled WGS sequence"/>
</dbReference>
<gene>
    <name evidence="2" type="ORF">K0M31_015741</name>
</gene>
<dbReference type="EMBL" id="JAHYIQ010000048">
    <property type="protein sequence ID" value="KAK1117805.1"/>
    <property type="molecule type" value="Genomic_DNA"/>
</dbReference>
<evidence type="ECO:0000256" key="1">
    <source>
        <dbReference type="SAM" id="MobiDB-lite"/>
    </source>
</evidence>
<evidence type="ECO:0000313" key="2">
    <source>
        <dbReference type="EMBL" id="KAK1117805.1"/>
    </source>
</evidence>
<accession>A0AA40FF19</accession>
<proteinExistence type="predicted"/>
<protein>
    <submittedName>
        <fullName evidence="2">Uncharacterized protein</fullName>
    </submittedName>
</protein>
<sequence>MAEPVGSRWLIEGTAIIPRDREKEREKKALQTERWPSLTTTPNDSLLKELPSRERASITNPCKNQNIFIPLHAEDVFPE</sequence>
<keyword evidence="3" id="KW-1185">Reference proteome</keyword>
<name>A0AA40FF19_9HYME</name>
<evidence type="ECO:0000313" key="3">
    <source>
        <dbReference type="Proteomes" id="UP001177670"/>
    </source>
</evidence>
<feature type="region of interest" description="Disordered" evidence="1">
    <location>
        <begin position="20"/>
        <end position="49"/>
    </location>
</feature>